<dbReference type="PRINTS" id="PR00922">
    <property type="entry name" value="DADACBPTASE3"/>
</dbReference>
<evidence type="ECO:0000313" key="4">
    <source>
        <dbReference type="Proteomes" id="UP000001822"/>
    </source>
</evidence>
<evidence type="ECO:0000313" key="3">
    <source>
        <dbReference type="EMBL" id="ABG58636.1"/>
    </source>
</evidence>
<name>A0A6N4SQM0_CYTH3</name>
<keyword evidence="4" id="KW-1185">Reference proteome</keyword>
<dbReference type="Gene3D" id="3.40.710.10">
    <property type="entry name" value="DD-peptidase/beta-lactamase superfamily"/>
    <property type="match status" value="2"/>
</dbReference>
<accession>A0A6N4SQM0</accession>
<reference evidence="3 4" key="1">
    <citation type="journal article" date="2007" name="Appl. Environ. Microbiol.">
        <title>Genome sequence of the cellulolytic gliding bacterium Cytophaga hutchinsonii.</title>
        <authorList>
            <person name="Xie G."/>
            <person name="Bruce D.C."/>
            <person name="Challacombe J.F."/>
            <person name="Chertkov O."/>
            <person name="Detter J.C."/>
            <person name="Gilna P."/>
            <person name="Han C.S."/>
            <person name="Lucas S."/>
            <person name="Misra M."/>
            <person name="Myers G.L."/>
            <person name="Richardson P."/>
            <person name="Tapia R."/>
            <person name="Thayer N."/>
            <person name="Thompson L.S."/>
            <person name="Brettin T.S."/>
            <person name="Henrissat B."/>
            <person name="Wilson D.B."/>
            <person name="McBride M.J."/>
        </authorList>
    </citation>
    <scope>NUCLEOTIDE SEQUENCE [LARGE SCALE GENOMIC DNA]</scope>
    <source>
        <strain evidence="4">ATCC 33406 / DSM 1761 / CIP 103989 / NBRC 15051 / NCIMB 9469 / D465</strain>
    </source>
</reference>
<organism evidence="3 4">
    <name type="scientific">Cytophaga hutchinsonii (strain ATCC 33406 / DSM 1761 / CIP 103989 / NBRC 15051 / NCIMB 9469 / D465)</name>
    <dbReference type="NCBI Taxonomy" id="269798"/>
    <lineage>
        <taxon>Bacteria</taxon>
        <taxon>Pseudomonadati</taxon>
        <taxon>Bacteroidota</taxon>
        <taxon>Cytophagia</taxon>
        <taxon>Cytophagales</taxon>
        <taxon>Cytophagaceae</taxon>
        <taxon>Cytophaga</taxon>
    </lineage>
</organism>
<dbReference type="RefSeq" id="WP_011584751.1">
    <property type="nucleotide sequence ID" value="NC_008255.1"/>
</dbReference>
<dbReference type="GO" id="GO:0006508">
    <property type="term" value="P:proteolysis"/>
    <property type="evidence" value="ECO:0007669"/>
    <property type="project" value="InterPro"/>
</dbReference>
<dbReference type="EC" id="3.4.16.4" evidence="3"/>
<dbReference type="GO" id="GO:0009002">
    <property type="term" value="F:serine-type D-Ala-D-Ala carboxypeptidase activity"/>
    <property type="evidence" value="ECO:0007669"/>
    <property type="project" value="UniProtKB-EC"/>
</dbReference>
<keyword evidence="3" id="KW-0645">Protease</keyword>
<comment type="similarity">
    <text evidence="1">Belongs to the peptidase S13 family.</text>
</comment>
<dbReference type="EMBL" id="CP000383">
    <property type="protein sequence ID" value="ABG58636.1"/>
    <property type="molecule type" value="Genomic_DNA"/>
</dbReference>
<evidence type="ECO:0000256" key="2">
    <source>
        <dbReference type="ARBA" id="ARBA00022801"/>
    </source>
</evidence>
<sequence>MKILLKKSVPLLYILFFLTSLVQAQVSWNSQLKPILEDSLLKRAQVGISIRDITANTLVFEKNAQQAFTPASNLKIVTTAAALELLGSDYRFVTKVLYTGNIEAGNFSGTLYVKGSGDPTLGSDKMTAAGSYQTLVRNWVTALKNKGITAFTGNLVIDPTHFGYNAIPNDYTWGDIGNYYGAGSYGLNINENQNVIAIKPGTSLGSITTILSITPKDTSCVYVNHVKTGAAGSGDQSIVYSSPYNPFVYIEGTVPAGSTYNVKASISDPARLLGQLLTKEMAVQGIQWKGEMRVLTQDDTIPDTTNWITLLEQRSPRLKEIAVYTNLVSNNLYAECLLKEIAFNKTGIGSTELGAAAVKKYLKKIGVDTSGLVLRDGSGMSPFNSISPNQLTSLLAKQQANTVFVGCLPTAGKEGTVAHICKESGGKIRVKSGTMNGTTCYSGYVTAASGKVYAVSLMVNKHEAKNRTIQRVLEKVLLKVAEN</sequence>
<proteinExistence type="inferred from homology"/>
<keyword evidence="2 3" id="KW-0378">Hydrolase</keyword>
<dbReference type="NCBIfam" id="TIGR00666">
    <property type="entry name" value="PBP4"/>
    <property type="match status" value="1"/>
</dbReference>
<protein>
    <submittedName>
        <fullName evidence="3">D-alanyl-D-alanine carboxypeptidase (Penicillin-binding protein 4)</fullName>
        <ecNumber evidence="3">3.4.16.4</ecNumber>
    </submittedName>
</protein>
<keyword evidence="3" id="KW-0121">Carboxypeptidase</keyword>
<dbReference type="GO" id="GO:0000270">
    <property type="term" value="P:peptidoglycan metabolic process"/>
    <property type="evidence" value="ECO:0007669"/>
    <property type="project" value="TreeGrafter"/>
</dbReference>
<gene>
    <name evidence="3" type="primary">dacB</name>
    <name evidence="3" type="ordered locus">CHU_1364</name>
</gene>
<dbReference type="PANTHER" id="PTHR30023:SF0">
    <property type="entry name" value="PENICILLIN-SENSITIVE CARBOXYPEPTIDASE A"/>
    <property type="match status" value="1"/>
</dbReference>
<dbReference type="InterPro" id="IPR000667">
    <property type="entry name" value="Peptidase_S13"/>
</dbReference>
<dbReference type="PANTHER" id="PTHR30023">
    <property type="entry name" value="D-ALANYL-D-ALANINE CARBOXYPEPTIDASE"/>
    <property type="match status" value="1"/>
</dbReference>
<dbReference type="AlphaFoldDB" id="A0A6N4SQM0"/>
<dbReference type="Pfam" id="PF02113">
    <property type="entry name" value="Peptidase_S13"/>
    <property type="match status" value="1"/>
</dbReference>
<evidence type="ECO:0000256" key="1">
    <source>
        <dbReference type="ARBA" id="ARBA00006096"/>
    </source>
</evidence>
<dbReference type="InterPro" id="IPR012338">
    <property type="entry name" value="Beta-lactam/transpept-like"/>
</dbReference>
<dbReference type="KEGG" id="chu:CHU_1364"/>
<dbReference type="OrthoDB" id="9802627at2"/>
<dbReference type="SUPFAM" id="SSF56601">
    <property type="entry name" value="beta-lactamase/transpeptidase-like"/>
    <property type="match status" value="1"/>
</dbReference>
<dbReference type="Proteomes" id="UP000001822">
    <property type="component" value="Chromosome"/>
</dbReference>